<dbReference type="GO" id="GO:0004479">
    <property type="term" value="F:methionyl-tRNA formyltransferase activity"/>
    <property type="evidence" value="ECO:0007669"/>
    <property type="project" value="TreeGrafter"/>
</dbReference>
<dbReference type="PANTHER" id="PTHR11138">
    <property type="entry name" value="METHIONYL-TRNA FORMYLTRANSFERASE"/>
    <property type="match status" value="1"/>
</dbReference>
<dbReference type="Pfam" id="PF00551">
    <property type="entry name" value="Formyl_trans_N"/>
    <property type="match status" value="1"/>
</dbReference>
<dbReference type="SUPFAM" id="SSF53328">
    <property type="entry name" value="Formyltransferase"/>
    <property type="match status" value="1"/>
</dbReference>
<dbReference type="AlphaFoldDB" id="A0A3B1AFV4"/>
<dbReference type="PANTHER" id="PTHR11138:SF5">
    <property type="entry name" value="METHIONYL-TRNA FORMYLTRANSFERASE, MITOCHONDRIAL"/>
    <property type="match status" value="1"/>
</dbReference>
<dbReference type="EMBL" id="UOFT01000028">
    <property type="protein sequence ID" value="VAW92764.1"/>
    <property type="molecule type" value="Genomic_DNA"/>
</dbReference>
<sequence length="324" mass="36747">MPLEQVDKLRVVILTGSGKMIVAPLVQSGINVVGASEVSDEFSNMGRVKQFLEKIYWKLVKRKPSPYLSLYAEHSGIAYCEKSKITNTEYVQWLQGLSPDLLVLHQAPILPTEIFSIPRFGTLNIHPSLLPKYRGSNPYFWLYYNLDMTAGVTLHYINEKVDTGHIVGQGSFTLKIGAPASEVGAVLVNEYALPMVIAAVQQLESTGKLDSTEQQAESPTPYARRVTNKEYLALLDFEQWTLEHLWHVLHSNEQWRDVFLPEIASSNRYNWALDSFKEKKMDEPYGVIGHDACGFHIKHRLGAIYLRKNVSVKKFIKNVLNIAR</sequence>
<accession>A0A3B1AFV4</accession>
<keyword evidence="2" id="KW-0808">Transferase</keyword>
<evidence type="ECO:0000313" key="2">
    <source>
        <dbReference type="EMBL" id="VAW92764.1"/>
    </source>
</evidence>
<feature type="domain" description="Formyl transferase N-terminal" evidence="1">
    <location>
        <begin position="12"/>
        <end position="172"/>
    </location>
</feature>
<dbReference type="InterPro" id="IPR002376">
    <property type="entry name" value="Formyl_transf_N"/>
</dbReference>
<gene>
    <name evidence="2" type="ORF">MNBD_GAMMA23-342</name>
</gene>
<dbReference type="InterPro" id="IPR036477">
    <property type="entry name" value="Formyl_transf_N_sf"/>
</dbReference>
<dbReference type="EC" id="2.1.2.2" evidence="2"/>
<proteinExistence type="predicted"/>
<evidence type="ECO:0000259" key="1">
    <source>
        <dbReference type="Pfam" id="PF00551"/>
    </source>
</evidence>
<name>A0A3B1AFV4_9ZZZZ</name>
<protein>
    <submittedName>
        <fullName evidence="2">Phosphoribosylglycinamide formyltransferase</fullName>
        <ecNumber evidence="2">2.1.2.2</ecNumber>
    </submittedName>
</protein>
<dbReference type="Gene3D" id="3.40.50.12230">
    <property type="match status" value="1"/>
</dbReference>
<dbReference type="GO" id="GO:0004644">
    <property type="term" value="F:phosphoribosylglycinamide formyltransferase activity"/>
    <property type="evidence" value="ECO:0007669"/>
    <property type="project" value="UniProtKB-EC"/>
</dbReference>
<reference evidence="2" key="1">
    <citation type="submission" date="2018-06" db="EMBL/GenBank/DDBJ databases">
        <authorList>
            <person name="Zhirakovskaya E."/>
        </authorList>
    </citation>
    <scope>NUCLEOTIDE SEQUENCE</scope>
</reference>
<organism evidence="2">
    <name type="scientific">hydrothermal vent metagenome</name>
    <dbReference type="NCBI Taxonomy" id="652676"/>
    <lineage>
        <taxon>unclassified sequences</taxon>
        <taxon>metagenomes</taxon>
        <taxon>ecological metagenomes</taxon>
    </lineage>
</organism>
<dbReference type="GO" id="GO:0005829">
    <property type="term" value="C:cytosol"/>
    <property type="evidence" value="ECO:0007669"/>
    <property type="project" value="TreeGrafter"/>
</dbReference>